<evidence type="ECO:0000256" key="4">
    <source>
        <dbReference type="ARBA" id="ARBA00023136"/>
    </source>
</evidence>
<gene>
    <name evidence="6" type="ORF">JOC49_000485</name>
</gene>
<evidence type="ECO:0000313" key="6">
    <source>
        <dbReference type="EMBL" id="MBM7560971.1"/>
    </source>
</evidence>
<keyword evidence="2 5" id="KW-0812">Transmembrane</keyword>
<keyword evidence="4 5" id="KW-0472">Membrane</keyword>
<keyword evidence="7" id="KW-1185">Reference proteome</keyword>
<comment type="subcellular location">
    <subcellularLocation>
        <location evidence="1">Membrane</location>
        <topology evidence="1">Multi-pass membrane protein</topology>
    </subcellularLocation>
</comment>
<dbReference type="RefSeq" id="WP_204661850.1">
    <property type="nucleotide sequence ID" value="NZ_JAFBDT010000002.1"/>
</dbReference>
<dbReference type="EMBL" id="JAFBDT010000002">
    <property type="protein sequence ID" value="MBM7560971.1"/>
    <property type="molecule type" value="Genomic_DNA"/>
</dbReference>
<evidence type="ECO:0000256" key="5">
    <source>
        <dbReference type="SAM" id="Phobius"/>
    </source>
</evidence>
<dbReference type="Proteomes" id="UP000767854">
    <property type="component" value="Unassembled WGS sequence"/>
</dbReference>
<dbReference type="Pfam" id="PF02674">
    <property type="entry name" value="Colicin_V"/>
    <property type="match status" value="2"/>
</dbReference>
<evidence type="ECO:0000313" key="7">
    <source>
        <dbReference type="Proteomes" id="UP000767854"/>
    </source>
</evidence>
<accession>A0ABS2MNI4</accession>
<dbReference type="InterPro" id="IPR003825">
    <property type="entry name" value="Colicin-V_CvpA"/>
</dbReference>
<comment type="caution">
    <text evidence="6">The sequence shown here is derived from an EMBL/GenBank/DDBJ whole genome shotgun (WGS) entry which is preliminary data.</text>
</comment>
<evidence type="ECO:0000256" key="2">
    <source>
        <dbReference type="ARBA" id="ARBA00022692"/>
    </source>
</evidence>
<evidence type="ECO:0000256" key="1">
    <source>
        <dbReference type="ARBA" id="ARBA00004141"/>
    </source>
</evidence>
<reference evidence="6 7" key="1">
    <citation type="submission" date="2021-01" db="EMBL/GenBank/DDBJ databases">
        <title>Genomic Encyclopedia of Type Strains, Phase IV (KMG-IV): sequencing the most valuable type-strain genomes for metagenomic binning, comparative biology and taxonomic classification.</title>
        <authorList>
            <person name="Goeker M."/>
        </authorList>
    </citation>
    <scope>NUCLEOTIDE SEQUENCE [LARGE SCALE GENOMIC DNA]</scope>
    <source>
        <strain evidence="6 7">DSM 24436</strain>
    </source>
</reference>
<feature type="transmembrane region" description="Helical" evidence="5">
    <location>
        <begin position="141"/>
        <end position="165"/>
    </location>
</feature>
<proteinExistence type="predicted"/>
<name>A0ABS2MNI4_9FIRM</name>
<feature type="transmembrane region" description="Helical" evidence="5">
    <location>
        <begin position="220"/>
        <end position="241"/>
    </location>
</feature>
<sequence length="243" mass="27204">MNGFNWADVLAAFILVFSMYYGWKKGFIVAAIDFIKWIAAIILARLFHLQFTTFIKNTLWDPTEAVGGHVRNFLTDLLGYDKLTEASLTQNQITEALETLNLPEQLETVISNGLNENMVATSIGFVEEVTVHLTQMIVNGLGFLVLVVLLLMAFGIVQVLGNFIAKLPILKELNQGAGLIMGGIIGLITVYFIMAILTYIPTFSWSREAIVAVEDSKFAIYFYKYNILQYVFNTIIIQGSLKL</sequence>
<feature type="transmembrane region" description="Helical" evidence="5">
    <location>
        <begin position="35"/>
        <end position="55"/>
    </location>
</feature>
<protein>
    <recommendedName>
        <fullName evidence="8">Colicin V production protein</fullName>
    </recommendedName>
</protein>
<evidence type="ECO:0000256" key="3">
    <source>
        <dbReference type="ARBA" id="ARBA00022989"/>
    </source>
</evidence>
<organism evidence="6 7">
    <name type="scientific">Fusibacter tunisiensis</name>
    <dbReference type="NCBI Taxonomy" id="1008308"/>
    <lineage>
        <taxon>Bacteria</taxon>
        <taxon>Bacillati</taxon>
        <taxon>Bacillota</taxon>
        <taxon>Clostridia</taxon>
        <taxon>Eubacteriales</taxon>
        <taxon>Eubacteriales Family XII. Incertae Sedis</taxon>
        <taxon>Fusibacter</taxon>
    </lineage>
</organism>
<keyword evidence="3 5" id="KW-1133">Transmembrane helix</keyword>
<evidence type="ECO:0008006" key="8">
    <source>
        <dbReference type="Google" id="ProtNLM"/>
    </source>
</evidence>
<feature type="transmembrane region" description="Helical" evidence="5">
    <location>
        <begin position="177"/>
        <end position="200"/>
    </location>
</feature>